<keyword evidence="2" id="KW-1185">Reference proteome</keyword>
<protein>
    <submittedName>
        <fullName evidence="1">Uncharacterized protein</fullName>
    </submittedName>
</protein>
<proteinExistence type="predicted"/>
<evidence type="ECO:0000313" key="1">
    <source>
        <dbReference type="EMBL" id="GMA25386.1"/>
    </source>
</evidence>
<dbReference type="Proteomes" id="UP001157091">
    <property type="component" value="Unassembled WGS sequence"/>
</dbReference>
<gene>
    <name evidence="1" type="ORF">GCM10025864_31450</name>
</gene>
<organism evidence="1 2">
    <name type="scientific">Luteimicrobium album</name>
    <dbReference type="NCBI Taxonomy" id="1054550"/>
    <lineage>
        <taxon>Bacteria</taxon>
        <taxon>Bacillati</taxon>
        <taxon>Actinomycetota</taxon>
        <taxon>Actinomycetes</taxon>
        <taxon>Micrococcales</taxon>
        <taxon>Luteimicrobium</taxon>
    </lineage>
</organism>
<evidence type="ECO:0000313" key="2">
    <source>
        <dbReference type="Proteomes" id="UP001157091"/>
    </source>
</evidence>
<dbReference type="EMBL" id="BSUK01000001">
    <property type="protein sequence ID" value="GMA25386.1"/>
    <property type="molecule type" value="Genomic_DNA"/>
</dbReference>
<comment type="caution">
    <text evidence="1">The sequence shown here is derived from an EMBL/GenBank/DDBJ whole genome shotgun (WGS) entry which is preliminary data.</text>
</comment>
<accession>A0ABQ6I401</accession>
<sequence length="115" mass="12344">MDGPASQVSMPPTDAAMSISPMTGVSQLTWKFAKNASNACMTPAVRLSWSAGMTQEIASAGRMKITSTRPIARNIARGNSRPGRRRLVTCTAFISMPAYDRKLLTMSTSDAIPVH</sequence>
<name>A0ABQ6I401_9MICO</name>
<reference evidence="2" key="1">
    <citation type="journal article" date="2019" name="Int. J. Syst. Evol. Microbiol.">
        <title>The Global Catalogue of Microorganisms (GCM) 10K type strain sequencing project: providing services to taxonomists for standard genome sequencing and annotation.</title>
        <authorList>
            <consortium name="The Broad Institute Genomics Platform"/>
            <consortium name="The Broad Institute Genome Sequencing Center for Infectious Disease"/>
            <person name="Wu L."/>
            <person name="Ma J."/>
        </authorList>
    </citation>
    <scope>NUCLEOTIDE SEQUENCE [LARGE SCALE GENOMIC DNA]</scope>
    <source>
        <strain evidence="2">NBRC 106348</strain>
    </source>
</reference>